<gene>
    <name evidence="1" type="ORF">OQJ68_05665</name>
</gene>
<comment type="caution">
    <text evidence="1">The sequence shown here is derived from an EMBL/GenBank/DDBJ whole genome shotgun (WGS) entry which is preliminary data.</text>
</comment>
<dbReference type="AlphaFoldDB" id="A0AB35HYM8"/>
<dbReference type="EMBL" id="JAPHQB010000007">
    <property type="protein sequence ID" value="MCX2801275.1"/>
    <property type="molecule type" value="Genomic_DNA"/>
</dbReference>
<name>A0AB35HYM8_MICTH</name>
<evidence type="ECO:0000313" key="1">
    <source>
        <dbReference type="EMBL" id="MCX2801275.1"/>
    </source>
</evidence>
<dbReference type="Proteomes" id="UP001209730">
    <property type="component" value="Unassembled WGS sequence"/>
</dbReference>
<evidence type="ECO:0000313" key="2">
    <source>
        <dbReference type="Proteomes" id="UP001209730"/>
    </source>
</evidence>
<dbReference type="RefSeq" id="WP_266065859.1">
    <property type="nucleotide sequence ID" value="NZ_CP130317.1"/>
</dbReference>
<reference evidence="1" key="1">
    <citation type="submission" date="2022-11" db="EMBL/GenBank/DDBJ databases">
        <title>Chitin-degrading and fungicidal potential of chitinolytic bacterial strains from marine environment of the Pacific Ocean regions.</title>
        <authorList>
            <person name="Pentekhina I."/>
            <person name="Nedashkovskaya O."/>
            <person name="Seitkalieva A."/>
            <person name="Podvolotskaya A."/>
            <person name="Tekutyeva L."/>
            <person name="Balabanova L."/>
        </authorList>
    </citation>
    <scope>NUCLEOTIDE SEQUENCE</scope>
    <source>
        <strain evidence="1">KMM 6838</strain>
    </source>
</reference>
<accession>A0AB35HYM8</accession>
<dbReference type="PROSITE" id="PS51257">
    <property type="entry name" value="PROKAR_LIPOPROTEIN"/>
    <property type="match status" value="1"/>
</dbReference>
<protein>
    <submittedName>
        <fullName evidence="1">Uncharacterized protein</fullName>
    </submittedName>
</protein>
<proteinExistence type="predicted"/>
<organism evidence="1 2">
    <name type="scientific">Microbulbifer thermotolerans</name>
    <dbReference type="NCBI Taxonomy" id="252514"/>
    <lineage>
        <taxon>Bacteria</taxon>
        <taxon>Pseudomonadati</taxon>
        <taxon>Pseudomonadota</taxon>
        <taxon>Gammaproteobacteria</taxon>
        <taxon>Cellvibrionales</taxon>
        <taxon>Microbulbiferaceae</taxon>
        <taxon>Microbulbifer</taxon>
    </lineage>
</organism>
<sequence>MRMRHYFMRPGGAINITFLPAAVSCRNEIAIIDANLCAVVDLRDRTFYNCIDTIKNELELREWPFSGIPHFDK</sequence>